<keyword evidence="5" id="KW-0028">Amino-acid biosynthesis</keyword>
<evidence type="ECO:0000256" key="8">
    <source>
        <dbReference type="ARBA" id="ARBA00023192"/>
    </source>
</evidence>
<dbReference type="InterPro" id="IPR045304">
    <property type="entry name" value="LbH_SAT"/>
</dbReference>
<evidence type="ECO:0000256" key="1">
    <source>
        <dbReference type="ARBA" id="ARBA00004876"/>
    </source>
</evidence>
<dbReference type="CDD" id="cd03354">
    <property type="entry name" value="LbH_SAT"/>
    <property type="match status" value="1"/>
</dbReference>
<keyword evidence="6 12" id="KW-0808">Transferase</keyword>
<keyword evidence="8" id="KW-0198">Cysteine biosynthesis</keyword>
<gene>
    <name evidence="12" type="primary">cysE</name>
    <name evidence="12" type="ORF">NEJAP_0458</name>
</gene>
<dbReference type="GO" id="GO:0005737">
    <property type="term" value="C:cytoplasm"/>
    <property type="evidence" value="ECO:0007669"/>
    <property type="project" value="InterPro"/>
</dbReference>
<dbReference type="PROSITE" id="PS00101">
    <property type="entry name" value="HEXAPEP_TRANSFERASES"/>
    <property type="match status" value="1"/>
</dbReference>
<keyword evidence="7" id="KW-0677">Repeat</keyword>
<keyword evidence="13" id="KW-1185">Reference proteome</keyword>
<comment type="pathway">
    <text evidence="1">Amino-acid biosynthesis; L-cysteine biosynthesis; L-cysteine from L-serine: step 1/2.</text>
</comment>
<feature type="domain" description="Serine acetyltransferase N-terminal" evidence="11">
    <location>
        <begin position="11"/>
        <end position="115"/>
    </location>
</feature>
<name>A0A7R6PQ86_9GAMM</name>
<evidence type="ECO:0000313" key="12">
    <source>
        <dbReference type="EMBL" id="BBB28415.1"/>
    </source>
</evidence>
<protein>
    <recommendedName>
        <fullName evidence="4">Serine acetyltransferase</fullName>
        <ecNumber evidence="3">2.3.1.30</ecNumber>
    </recommendedName>
</protein>
<dbReference type="Pfam" id="PF06426">
    <property type="entry name" value="SATase_N"/>
    <property type="match status" value="1"/>
</dbReference>
<dbReference type="Proteomes" id="UP000595332">
    <property type="component" value="Chromosome"/>
</dbReference>
<dbReference type="NCBIfam" id="NF041874">
    <property type="entry name" value="EPS_EpsC"/>
    <property type="match status" value="1"/>
</dbReference>
<reference evidence="12 13" key="1">
    <citation type="journal article" date="2008" name="Int. J. Syst. Evol. Microbiol.">
        <title>Neptunomonas japonica sp. nov., an Osedax japonicus symbiont-like bacterium isolated from sediment adjacent to sperm whale carcasses off Kagoshima, Japan.</title>
        <authorList>
            <person name="Miyazaki M."/>
            <person name="Nogi Y."/>
            <person name="Fujiwara Y."/>
            <person name="Kawato M."/>
            <person name="Kubokawa K."/>
            <person name="Horikoshi K."/>
        </authorList>
    </citation>
    <scope>NUCLEOTIDE SEQUENCE [LARGE SCALE GENOMIC DNA]</scope>
    <source>
        <strain evidence="12 13">JAMM 1380</strain>
    </source>
</reference>
<dbReference type="FunFam" id="2.160.10.10:FF:000002">
    <property type="entry name" value="Serine acetyltransferase"/>
    <property type="match status" value="1"/>
</dbReference>
<dbReference type="NCBIfam" id="NF008349">
    <property type="entry name" value="PRK11132.1"/>
    <property type="match status" value="1"/>
</dbReference>
<dbReference type="GO" id="GO:0009001">
    <property type="term" value="F:serine O-acetyltransferase activity"/>
    <property type="evidence" value="ECO:0007669"/>
    <property type="project" value="UniProtKB-EC"/>
</dbReference>
<dbReference type="InterPro" id="IPR005881">
    <property type="entry name" value="Ser_O-AcTrfase"/>
</dbReference>
<comment type="similarity">
    <text evidence="2">Belongs to the transferase hexapeptide repeat family.</text>
</comment>
<dbReference type="InterPro" id="IPR018357">
    <property type="entry name" value="Hexapep_transf_CS"/>
</dbReference>
<evidence type="ECO:0000313" key="13">
    <source>
        <dbReference type="Proteomes" id="UP000595332"/>
    </source>
</evidence>
<evidence type="ECO:0000256" key="2">
    <source>
        <dbReference type="ARBA" id="ARBA00007274"/>
    </source>
</evidence>
<dbReference type="Pfam" id="PF00132">
    <property type="entry name" value="Hexapep"/>
    <property type="match status" value="1"/>
</dbReference>
<dbReference type="RefSeq" id="WP_201349121.1">
    <property type="nucleotide sequence ID" value="NZ_AP014546.1"/>
</dbReference>
<evidence type="ECO:0000256" key="5">
    <source>
        <dbReference type="ARBA" id="ARBA00022605"/>
    </source>
</evidence>
<dbReference type="KEGG" id="njp:NEJAP_0458"/>
<dbReference type="SMART" id="SM00971">
    <property type="entry name" value="SATase_N"/>
    <property type="match status" value="1"/>
</dbReference>
<evidence type="ECO:0000256" key="6">
    <source>
        <dbReference type="ARBA" id="ARBA00022679"/>
    </source>
</evidence>
<dbReference type="InterPro" id="IPR010493">
    <property type="entry name" value="Ser_AcTrfase_N"/>
</dbReference>
<evidence type="ECO:0000256" key="7">
    <source>
        <dbReference type="ARBA" id="ARBA00022737"/>
    </source>
</evidence>
<dbReference type="InterPro" id="IPR053376">
    <property type="entry name" value="Serine_acetyltransferase"/>
</dbReference>
<evidence type="ECO:0000256" key="4">
    <source>
        <dbReference type="ARBA" id="ARBA00018522"/>
    </source>
</evidence>
<dbReference type="Gene3D" id="2.160.10.10">
    <property type="entry name" value="Hexapeptide repeat proteins"/>
    <property type="match status" value="1"/>
</dbReference>
<evidence type="ECO:0000256" key="10">
    <source>
        <dbReference type="ARBA" id="ARBA00049486"/>
    </source>
</evidence>
<evidence type="ECO:0000256" key="9">
    <source>
        <dbReference type="ARBA" id="ARBA00023315"/>
    </source>
</evidence>
<proteinExistence type="inferred from homology"/>
<dbReference type="AlphaFoldDB" id="A0A7R6PQ86"/>
<dbReference type="SUPFAM" id="SSF51161">
    <property type="entry name" value="Trimeric LpxA-like enzymes"/>
    <property type="match status" value="1"/>
</dbReference>
<accession>A0A7R6PQ86</accession>
<dbReference type="Gene3D" id="1.10.3130.10">
    <property type="entry name" value="serine acetyltransferase, domain 1"/>
    <property type="match status" value="1"/>
</dbReference>
<dbReference type="InterPro" id="IPR001451">
    <property type="entry name" value="Hexapep"/>
</dbReference>
<dbReference type="InterPro" id="IPR042122">
    <property type="entry name" value="Ser_AcTrfase_N_sf"/>
</dbReference>
<dbReference type="EMBL" id="AP014546">
    <property type="protein sequence ID" value="BBB28415.1"/>
    <property type="molecule type" value="Genomic_DNA"/>
</dbReference>
<comment type="catalytic activity">
    <reaction evidence="10">
        <text>L-serine + acetyl-CoA = O-acetyl-L-serine + CoA</text>
        <dbReference type="Rhea" id="RHEA:24560"/>
        <dbReference type="ChEBI" id="CHEBI:33384"/>
        <dbReference type="ChEBI" id="CHEBI:57287"/>
        <dbReference type="ChEBI" id="CHEBI:57288"/>
        <dbReference type="ChEBI" id="CHEBI:58340"/>
        <dbReference type="EC" id="2.3.1.30"/>
    </reaction>
</comment>
<dbReference type="PANTHER" id="PTHR42811">
    <property type="entry name" value="SERINE ACETYLTRANSFERASE"/>
    <property type="match status" value="1"/>
</dbReference>
<evidence type="ECO:0000256" key="3">
    <source>
        <dbReference type="ARBA" id="ARBA00013266"/>
    </source>
</evidence>
<sequence>MTILSTEPAKLWLSIQEEAKTEVAKEPCLASFYHSCIINHSDLKSALSYLLASKLADDVMSSLLLRELLEKAMDADPQIITAACHDIIAVRKRDPAVVHCSTVLLYLKGFHALQAHRVAHWFWHQNRRSMALYIQSRVSTMCQVDIHPAASIGQGVMFDHATGIVVGETCVIENDVSILQSVTLGGTGNESGDRHPKIREGVLIGAGAKILGNIEVGKGAKVGGGSVVLDNVPCHTTVVGVPARVVGDSGCEKPAFNMNQQISLEESSAQAHEKRVKS</sequence>
<dbReference type="UniPathway" id="UPA00136">
    <property type="reaction ID" value="UER00199"/>
</dbReference>
<dbReference type="InterPro" id="IPR011004">
    <property type="entry name" value="Trimer_LpxA-like_sf"/>
</dbReference>
<keyword evidence="9 12" id="KW-0012">Acyltransferase</keyword>
<evidence type="ECO:0000259" key="11">
    <source>
        <dbReference type="SMART" id="SM00971"/>
    </source>
</evidence>
<organism evidence="12 13">
    <name type="scientific">Neptunomonas japonica JAMM 1380</name>
    <dbReference type="NCBI Taxonomy" id="1441457"/>
    <lineage>
        <taxon>Bacteria</taxon>
        <taxon>Pseudomonadati</taxon>
        <taxon>Pseudomonadota</taxon>
        <taxon>Gammaproteobacteria</taxon>
        <taxon>Oceanospirillales</taxon>
        <taxon>Oceanospirillaceae</taxon>
        <taxon>Neptunomonas</taxon>
    </lineage>
</organism>
<dbReference type="GO" id="GO:0006535">
    <property type="term" value="P:cysteine biosynthetic process from serine"/>
    <property type="evidence" value="ECO:0007669"/>
    <property type="project" value="InterPro"/>
</dbReference>
<dbReference type="EC" id="2.3.1.30" evidence="3"/>
<dbReference type="NCBIfam" id="TIGR01172">
    <property type="entry name" value="cysE"/>
    <property type="match status" value="1"/>
</dbReference>